<evidence type="ECO:0000256" key="1">
    <source>
        <dbReference type="SAM" id="Phobius"/>
    </source>
</evidence>
<dbReference type="eggNOG" id="ENOG5032IDS">
    <property type="taxonomic scope" value="Bacteria"/>
</dbReference>
<dbReference type="RefSeq" id="WP_012881393.1">
    <property type="nucleotide sequence ID" value="NC_013552.1"/>
</dbReference>
<dbReference type="AlphaFoldDB" id="D2BK04"/>
<name>D2BK04_DEHMV</name>
<reference evidence="2 3" key="1">
    <citation type="journal article" date="2009" name="PLoS Genet.">
        <title>Localized plasticity in the streamlined genomes of vinyl chloride respiring Dehalococcoides.</title>
        <authorList>
            <person name="McMurdie P.J."/>
            <person name="Behrens S.F."/>
            <person name="Muller J.A."/>
            <person name="Goke J."/>
            <person name="Ritalahti K.M."/>
            <person name="Wagner R."/>
            <person name="Goltsman E."/>
            <person name="Lapidus A."/>
            <person name="Holmes S."/>
            <person name="Loffler F.E."/>
            <person name="Spormann A.M."/>
        </authorList>
    </citation>
    <scope>NUCLEOTIDE SEQUENCE [LARGE SCALE GENOMIC DNA]</scope>
    <source>
        <strain evidence="2 3">VS</strain>
    </source>
</reference>
<evidence type="ECO:0000313" key="2">
    <source>
        <dbReference type="EMBL" id="ACZ61216.1"/>
    </source>
</evidence>
<accession>D2BK04</accession>
<keyword evidence="1" id="KW-1133">Transmembrane helix</keyword>
<protein>
    <submittedName>
        <fullName evidence="2">Uncharacterized protein</fullName>
    </submittedName>
</protein>
<dbReference type="KEGG" id="dev:DhcVS_37"/>
<dbReference type="Proteomes" id="UP000002506">
    <property type="component" value="Chromosome"/>
</dbReference>
<dbReference type="EMBL" id="CP001827">
    <property type="protein sequence ID" value="ACZ61216.1"/>
    <property type="molecule type" value="Genomic_DNA"/>
</dbReference>
<organism evidence="2 3">
    <name type="scientific">Dehalococcoides mccartyi (strain VS)</name>
    <dbReference type="NCBI Taxonomy" id="311424"/>
    <lineage>
        <taxon>Bacteria</taxon>
        <taxon>Bacillati</taxon>
        <taxon>Chloroflexota</taxon>
        <taxon>Dehalococcoidia</taxon>
        <taxon>Dehalococcoidales</taxon>
        <taxon>Dehalococcoidaceae</taxon>
        <taxon>Dehalococcoides</taxon>
    </lineage>
</organism>
<feature type="transmembrane region" description="Helical" evidence="1">
    <location>
        <begin position="45"/>
        <end position="66"/>
    </location>
</feature>
<keyword evidence="1" id="KW-0472">Membrane</keyword>
<sequence length="112" mass="12725">MELYVNQPLWTNQTLVTKAGVFLSNGAADRQTASARKKGGWGMNVFRSALLCYVFAMLVLCFIPAWHSFISQITASLDQNLSLVIKLTADPLEYVWKWVLVIFIMLLLSRRN</sequence>
<dbReference type="HOGENOM" id="CLU_2141785_0_0_0"/>
<keyword evidence="1" id="KW-0812">Transmembrane</keyword>
<evidence type="ECO:0000313" key="3">
    <source>
        <dbReference type="Proteomes" id="UP000002506"/>
    </source>
</evidence>
<gene>
    <name evidence="2" type="ordered locus">DhcVS_37</name>
</gene>
<proteinExistence type="predicted"/>
<feature type="transmembrane region" description="Helical" evidence="1">
    <location>
        <begin position="94"/>
        <end position="109"/>
    </location>
</feature>